<feature type="compositionally biased region" description="Low complexity" evidence="1">
    <location>
        <begin position="448"/>
        <end position="464"/>
    </location>
</feature>
<feature type="region of interest" description="Disordered" evidence="1">
    <location>
        <begin position="355"/>
        <end position="490"/>
    </location>
</feature>
<protein>
    <submittedName>
        <fullName evidence="2">Uncharacterized protein</fullName>
    </submittedName>
</protein>
<feature type="region of interest" description="Disordered" evidence="1">
    <location>
        <begin position="222"/>
        <end position="257"/>
    </location>
</feature>
<accession>A0A061IUQ8</accession>
<feature type="compositionally biased region" description="Acidic residues" evidence="1">
    <location>
        <begin position="475"/>
        <end position="490"/>
    </location>
</feature>
<evidence type="ECO:0000256" key="1">
    <source>
        <dbReference type="SAM" id="MobiDB-lite"/>
    </source>
</evidence>
<feature type="compositionally biased region" description="Low complexity" evidence="1">
    <location>
        <begin position="240"/>
        <end position="252"/>
    </location>
</feature>
<feature type="compositionally biased region" description="Low complexity" evidence="1">
    <location>
        <begin position="400"/>
        <end position="415"/>
    </location>
</feature>
<reference evidence="2 3" key="1">
    <citation type="submission" date="2013-07" db="EMBL/GenBank/DDBJ databases">
        <authorList>
            <person name="Stoco P.H."/>
            <person name="Wagner G."/>
            <person name="Gerber A."/>
            <person name="Zaha A."/>
            <person name="Thompson C."/>
            <person name="Bartholomeu D.C."/>
            <person name="Luckemeyer D.D."/>
            <person name="Bahia D."/>
            <person name="Loreto E."/>
            <person name="Prestes E.B."/>
            <person name="Lima F.M."/>
            <person name="Rodrigues-Luiz G."/>
            <person name="Vallejo G.A."/>
            <person name="Filho J.F."/>
            <person name="Monteiro K.M."/>
            <person name="Tyler K.M."/>
            <person name="de Almeida L.G."/>
            <person name="Ortiz M.F."/>
            <person name="Siervo M.A."/>
            <person name="de Moraes M.H."/>
            <person name="Cunha O.L."/>
            <person name="Mendonca-Neto R."/>
            <person name="Silva R."/>
            <person name="Teixeira S.M."/>
            <person name="Murta S.M."/>
            <person name="Sincero T.C."/>
            <person name="Mendes T.A."/>
            <person name="Urmenyi T.P."/>
            <person name="Silva V.G."/>
            <person name="da Rocha W.D."/>
            <person name="Andersson B."/>
            <person name="Romanha A.J."/>
            <person name="Steindel M."/>
            <person name="de Vasconcelos A.T."/>
            <person name="Grisard E.C."/>
        </authorList>
    </citation>
    <scope>NUCLEOTIDE SEQUENCE [LARGE SCALE GENOMIC DNA]</scope>
    <source>
        <strain evidence="2 3">SC58</strain>
    </source>
</reference>
<sequence length="490" mass="52265">MNPKSRRPLTKSESASDLLGSTLAALDAVIADAQRQDAGNAPQTGKKRQRGGGVFAAMAEPHLHTLQSLVVSYGVQLLPSVDAMVRRVLLVVASPTTANTAAWELAALLGTYFRGGAVRLLEELIELLLNQKGTFLLTAPCVVGLARAAGAAAGAGGESEAEAEDEDDTAGVLQRLYAFEELLLAVGPCMSASLMQRATLRFAQEVVTRGILDVPLSAPPVDGGKVGRGKKGNLNATDISSSNSNNNSNNNSGIQKQSTTSAATFNVAEAVQPRCVELLTSFLLLCRPLPAVVSVCAVRVLRELPVRPITVRHRREHRHLLRAVSRLSATLTALRHPHALPFYLPPIDVVETPTRRVTTDASLSDIEQTTEVNNPRPPPPASSLSSVGATPQTSEMRKPAAAATSVSARSAESSSPRQPTRAVQPQQQHLFVEPERNSRQEVLSAAVPPQQKQPKQKWQQNTLVVPPPPAALAADDTDDEDDMPDIDMED</sequence>
<evidence type="ECO:0000313" key="2">
    <source>
        <dbReference type="EMBL" id="ESL05566.1"/>
    </source>
</evidence>
<dbReference type="Proteomes" id="UP000031737">
    <property type="component" value="Unassembled WGS sequence"/>
</dbReference>
<organism evidence="2 3">
    <name type="scientific">Trypanosoma rangeli SC58</name>
    <dbReference type="NCBI Taxonomy" id="429131"/>
    <lineage>
        <taxon>Eukaryota</taxon>
        <taxon>Discoba</taxon>
        <taxon>Euglenozoa</taxon>
        <taxon>Kinetoplastea</taxon>
        <taxon>Metakinetoplastina</taxon>
        <taxon>Trypanosomatida</taxon>
        <taxon>Trypanosomatidae</taxon>
        <taxon>Trypanosoma</taxon>
        <taxon>Herpetosoma</taxon>
    </lineage>
</organism>
<proteinExistence type="predicted"/>
<feature type="compositionally biased region" description="Polar residues" evidence="1">
    <location>
        <begin position="416"/>
        <end position="429"/>
    </location>
</feature>
<name>A0A061IUQ8_TRYRA</name>
<comment type="caution">
    <text evidence="2">The sequence shown here is derived from an EMBL/GenBank/DDBJ whole genome shotgun (WGS) entry which is preliminary data.</text>
</comment>
<dbReference type="EMBL" id="AUPL01006780">
    <property type="protein sequence ID" value="ESL05566.1"/>
    <property type="molecule type" value="Genomic_DNA"/>
</dbReference>
<dbReference type="AlphaFoldDB" id="A0A061IUQ8"/>
<dbReference type="OrthoDB" id="265595at2759"/>
<keyword evidence="3" id="KW-1185">Reference proteome</keyword>
<feature type="compositionally biased region" description="Polar residues" evidence="1">
    <location>
        <begin position="359"/>
        <end position="373"/>
    </location>
</feature>
<gene>
    <name evidence="2" type="ORF">TRSC58_06780</name>
</gene>
<dbReference type="VEuPathDB" id="TriTrypDB:TRSC58_06780"/>
<evidence type="ECO:0000313" key="3">
    <source>
        <dbReference type="Proteomes" id="UP000031737"/>
    </source>
</evidence>